<evidence type="ECO:0000313" key="10">
    <source>
        <dbReference type="EMBL" id="CAK9172655.1"/>
    </source>
</evidence>
<dbReference type="InterPro" id="IPR044780">
    <property type="entry name" value="Heh2/Src1"/>
</dbReference>
<dbReference type="Proteomes" id="UP001642360">
    <property type="component" value="Unassembled WGS sequence"/>
</dbReference>
<comment type="subcellular location">
    <subcellularLocation>
        <location evidence="1">Nucleus inner membrane</location>
    </subcellularLocation>
</comment>
<evidence type="ECO:0000256" key="8">
    <source>
        <dbReference type="SAM" id="Phobius"/>
    </source>
</evidence>
<keyword evidence="5 8" id="KW-0472">Membrane</keyword>
<evidence type="ECO:0000256" key="7">
    <source>
        <dbReference type="SAM" id="MobiDB-lite"/>
    </source>
</evidence>
<evidence type="ECO:0000256" key="4">
    <source>
        <dbReference type="ARBA" id="ARBA00022989"/>
    </source>
</evidence>
<dbReference type="PANTHER" id="PTHR47808">
    <property type="entry name" value="INNER NUCLEAR MEMBRANE PROTEIN HEH2-RELATED"/>
    <property type="match status" value="1"/>
</dbReference>
<evidence type="ECO:0000256" key="3">
    <source>
        <dbReference type="ARBA" id="ARBA00022692"/>
    </source>
</evidence>
<proteinExistence type="predicted"/>
<feature type="compositionally biased region" description="Polar residues" evidence="7">
    <location>
        <begin position="370"/>
        <end position="380"/>
    </location>
</feature>
<feature type="region of interest" description="Disordered" evidence="7">
    <location>
        <begin position="1"/>
        <end position="30"/>
    </location>
</feature>
<keyword evidence="11" id="KW-1185">Reference proteome</keyword>
<keyword evidence="4 8" id="KW-1133">Transmembrane helix</keyword>
<evidence type="ECO:0000256" key="6">
    <source>
        <dbReference type="ARBA" id="ARBA00023242"/>
    </source>
</evidence>
<sequence length="391" mass="44467">MSFTPRTRPKSESQNSKPKPPKSSSSISSHSLLIEPSPSFFPSKGELSRLFAVVAIAASVAITCNVFVNFLNRQPKPFCDNDAGFDNSLSDLCEPCPRNGVCHEGKLECARGYRKLGKLCVEDADINETAKKLSKLEVKKVCEAYAQYLCGGTGTVWVQEDEMWNDLDDSKLMENYGLDSAIYVHAKQRAMESVDKLLETRKNINGSKEFKCPESLVEHYKPVTCYIRQWIAEHALILVPFTALLLGCTLLLLRIRRRHYLSVRAEQLYNQVCDILEEKALTSKGVNVEQEAWVVASWLRDHLLSPRERKHPLLWKMVEDLVQQDSRLDRFPKMVKGESKVVWEWQVEGSLSSSGKRKKHEESKLKSSEGTNVSSNQQRRPLQYELNAFPN</sequence>
<name>A0ABC8TTB5_9AQUA</name>
<dbReference type="EMBL" id="CAUOFW020006035">
    <property type="protein sequence ID" value="CAK9172655.1"/>
    <property type="molecule type" value="Genomic_DNA"/>
</dbReference>
<keyword evidence="3 8" id="KW-0812">Transmembrane</keyword>
<feature type="transmembrane region" description="Helical" evidence="8">
    <location>
        <begin position="50"/>
        <end position="71"/>
    </location>
</feature>
<feature type="compositionally biased region" description="Low complexity" evidence="7">
    <location>
        <begin position="12"/>
        <end position="30"/>
    </location>
</feature>
<feature type="domain" description="Man1/Src1-like C-terminal" evidence="9">
    <location>
        <begin position="86"/>
        <end position="345"/>
    </location>
</feature>
<evidence type="ECO:0000256" key="5">
    <source>
        <dbReference type="ARBA" id="ARBA00023136"/>
    </source>
</evidence>
<dbReference type="InterPro" id="IPR041885">
    <property type="entry name" value="MAN1_winged_helix_dom"/>
</dbReference>
<accession>A0ABC8TTB5</accession>
<evidence type="ECO:0000256" key="1">
    <source>
        <dbReference type="ARBA" id="ARBA00004540"/>
    </source>
</evidence>
<keyword evidence="2" id="KW-0597">Phosphoprotein</keyword>
<dbReference type="Pfam" id="PF09402">
    <property type="entry name" value="MSC"/>
    <property type="match status" value="1"/>
</dbReference>
<dbReference type="PANTHER" id="PTHR47808:SF2">
    <property type="entry name" value="LEM DOMAIN-CONTAINING PROTEIN 2"/>
    <property type="match status" value="1"/>
</dbReference>
<feature type="region of interest" description="Disordered" evidence="7">
    <location>
        <begin position="349"/>
        <end position="391"/>
    </location>
</feature>
<comment type="caution">
    <text evidence="10">The sequence shown here is derived from an EMBL/GenBank/DDBJ whole genome shotgun (WGS) entry which is preliminary data.</text>
</comment>
<dbReference type="GO" id="GO:0005637">
    <property type="term" value="C:nuclear inner membrane"/>
    <property type="evidence" value="ECO:0007669"/>
    <property type="project" value="UniProtKB-SubCell"/>
</dbReference>
<feature type="transmembrane region" description="Helical" evidence="8">
    <location>
        <begin position="235"/>
        <end position="255"/>
    </location>
</feature>
<keyword evidence="6" id="KW-0539">Nucleus</keyword>
<dbReference type="AlphaFoldDB" id="A0ABC8TTB5"/>
<evidence type="ECO:0000313" key="11">
    <source>
        <dbReference type="Proteomes" id="UP001642360"/>
    </source>
</evidence>
<reference evidence="10 11" key="1">
    <citation type="submission" date="2024-02" db="EMBL/GenBank/DDBJ databases">
        <authorList>
            <person name="Vignale AGUSTIN F."/>
            <person name="Sosa J E."/>
            <person name="Modenutti C."/>
        </authorList>
    </citation>
    <scope>NUCLEOTIDE SEQUENCE [LARGE SCALE GENOMIC DNA]</scope>
</reference>
<gene>
    <name evidence="10" type="ORF">ILEXP_LOCUS42320</name>
</gene>
<evidence type="ECO:0000256" key="2">
    <source>
        <dbReference type="ARBA" id="ARBA00022553"/>
    </source>
</evidence>
<evidence type="ECO:0000259" key="9">
    <source>
        <dbReference type="Pfam" id="PF09402"/>
    </source>
</evidence>
<dbReference type="Gene3D" id="1.10.10.1180">
    <property type="entry name" value="MAN1, winged-helix domain"/>
    <property type="match status" value="1"/>
</dbReference>
<organism evidence="10 11">
    <name type="scientific">Ilex paraguariensis</name>
    <name type="common">yerba mate</name>
    <dbReference type="NCBI Taxonomy" id="185542"/>
    <lineage>
        <taxon>Eukaryota</taxon>
        <taxon>Viridiplantae</taxon>
        <taxon>Streptophyta</taxon>
        <taxon>Embryophyta</taxon>
        <taxon>Tracheophyta</taxon>
        <taxon>Spermatophyta</taxon>
        <taxon>Magnoliopsida</taxon>
        <taxon>eudicotyledons</taxon>
        <taxon>Gunneridae</taxon>
        <taxon>Pentapetalae</taxon>
        <taxon>asterids</taxon>
        <taxon>campanulids</taxon>
        <taxon>Aquifoliales</taxon>
        <taxon>Aquifoliaceae</taxon>
        <taxon>Ilex</taxon>
    </lineage>
</organism>
<protein>
    <recommendedName>
        <fullName evidence="9">Man1/Src1-like C-terminal domain-containing protein</fullName>
    </recommendedName>
</protein>
<dbReference type="InterPro" id="IPR018996">
    <property type="entry name" value="Man1/Src1-like_C"/>
</dbReference>